<dbReference type="EMBL" id="CP076448">
    <property type="protein sequence ID" value="QXM24488.1"/>
    <property type="molecule type" value="Genomic_DNA"/>
</dbReference>
<gene>
    <name evidence="6" type="ORF">KO353_14790</name>
</gene>
<dbReference type="InterPro" id="IPR005119">
    <property type="entry name" value="LysR_subst-bd"/>
</dbReference>
<evidence type="ECO:0000259" key="5">
    <source>
        <dbReference type="Pfam" id="PF03466"/>
    </source>
</evidence>
<keyword evidence="4" id="KW-0804">Transcription</keyword>
<dbReference type="PANTHER" id="PTHR30118:SF15">
    <property type="entry name" value="TRANSCRIPTIONAL REGULATORY PROTEIN"/>
    <property type="match status" value="1"/>
</dbReference>
<reference evidence="6" key="1">
    <citation type="submission" date="2021-06" db="EMBL/GenBank/DDBJ databases">
        <title>Elioraea tepida, sp. nov., a moderately thermophilic aerobic anoxygenic phototrophic bacterium isolated from an alkaline siliceous hot spring mat community in Yellowstone National Park, WY, USA.</title>
        <authorList>
            <person name="Saini M.K."/>
            <person name="Yoshida S."/>
            <person name="Sebastian A."/>
            <person name="Hirose S."/>
            <person name="Hara E."/>
            <person name="Tamaki H."/>
            <person name="Soulier N.T."/>
            <person name="Albert I."/>
            <person name="Hanada S."/>
            <person name="Bryant D.A."/>
            <person name="Tank M."/>
        </authorList>
    </citation>
    <scope>NUCLEOTIDE SEQUENCE</scope>
    <source>
        <strain evidence="6">MS-P2</strain>
    </source>
</reference>
<evidence type="ECO:0000313" key="6">
    <source>
        <dbReference type="EMBL" id="QXM24488.1"/>
    </source>
</evidence>
<dbReference type="KEGG" id="elio:KO353_14790"/>
<dbReference type="PANTHER" id="PTHR30118">
    <property type="entry name" value="HTH-TYPE TRANSCRIPTIONAL REGULATOR LEUO-RELATED"/>
    <property type="match status" value="1"/>
</dbReference>
<organism evidence="6 7">
    <name type="scientific">Elioraea tepida</name>
    <dbReference type="NCBI Taxonomy" id="2843330"/>
    <lineage>
        <taxon>Bacteria</taxon>
        <taxon>Pseudomonadati</taxon>
        <taxon>Pseudomonadota</taxon>
        <taxon>Alphaproteobacteria</taxon>
        <taxon>Acetobacterales</taxon>
        <taxon>Elioraeaceae</taxon>
        <taxon>Elioraea</taxon>
    </lineage>
</organism>
<comment type="similarity">
    <text evidence="1">Belongs to the LysR transcriptional regulatory family.</text>
</comment>
<keyword evidence="2" id="KW-0805">Transcription regulation</keyword>
<dbReference type="InterPro" id="IPR050389">
    <property type="entry name" value="LysR-type_TF"/>
</dbReference>
<dbReference type="GO" id="GO:0003677">
    <property type="term" value="F:DNA binding"/>
    <property type="evidence" value="ECO:0007669"/>
    <property type="project" value="UniProtKB-KW"/>
</dbReference>
<dbReference type="AlphaFoldDB" id="A0A975YJI4"/>
<protein>
    <submittedName>
        <fullName evidence="6">LysR family transcriptional regulator</fullName>
    </submittedName>
</protein>
<evidence type="ECO:0000256" key="1">
    <source>
        <dbReference type="ARBA" id="ARBA00009437"/>
    </source>
</evidence>
<dbReference type="RefSeq" id="WP_218285545.1">
    <property type="nucleotide sequence ID" value="NZ_CP076448.1"/>
</dbReference>
<evidence type="ECO:0000313" key="7">
    <source>
        <dbReference type="Proteomes" id="UP000694001"/>
    </source>
</evidence>
<dbReference type="Proteomes" id="UP000694001">
    <property type="component" value="Chromosome"/>
</dbReference>
<dbReference type="GO" id="GO:0006355">
    <property type="term" value="P:regulation of DNA-templated transcription"/>
    <property type="evidence" value="ECO:0007669"/>
    <property type="project" value="TreeGrafter"/>
</dbReference>
<dbReference type="Pfam" id="PF03466">
    <property type="entry name" value="LysR_substrate"/>
    <property type="match status" value="1"/>
</dbReference>
<evidence type="ECO:0000256" key="3">
    <source>
        <dbReference type="ARBA" id="ARBA00023125"/>
    </source>
</evidence>
<evidence type="ECO:0000256" key="4">
    <source>
        <dbReference type="ARBA" id="ARBA00023163"/>
    </source>
</evidence>
<feature type="domain" description="LysR substrate-binding" evidence="5">
    <location>
        <begin position="45"/>
        <end position="241"/>
    </location>
</feature>
<keyword evidence="3" id="KW-0238">DNA-binding</keyword>
<accession>A0A975YJI4</accession>
<sequence>MNTLWVLSLEPTARALALMDRLGPALEALAEALAPAVPFDPAIDRRDFRIAFQDDIAIALLPRLMPVLGAEAPRCTLTVRRTDWKTAPGQLERAEVSIVLGYLAEDLPANARRRVVVNGHFVVLRADGAPEPISLDEYCRRHHVLVTPAGDLRGRADMALEALGRKRRVVPNLTDCTLLPSVLAGTELIATVPDFVAETLAAQGGLRIDPTPFDPLPAVISMAWRGTTDGDPAERWLRGRIVSLLKRS</sequence>
<name>A0A975YJI4_9PROT</name>
<evidence type="ECO:0000256" key="2">
    <source>
        <dbReference type="ARBA" id="ARBA00023015"/>
    </source>
</evidence>
<proteinExistence type="inferred from homology"/>
<keyword evidence="7" id="KW-1185">Reference proteome</keyword>